<dbReference type="Proteomes" id="UP000644282">
    <property type="component" value="Unassembled WGS sequence"/>
</dbReference>
<protein>
    <submittedName>
        <fullName evidence="1">Uncharacterized protein</fullName>
    </submittedName>
</protein>
<organism evidence="1 2">
    <name type="scientific">Leptospira interrogans serovar Pomona</name>
    <dbReference type="NCBI Taxonomy" id="44276"/>
    <lineage>
        <taxon>Bacteria</taxon>
        <taxon>Pseudomonadati</taxon>
        <taxon>Spirochaetota</taxon>
        <taxon>Spirochaetia</taxon>
        <taxon>Leptospirales</taxon>
        <taxon>Leptospiraceae</taxon>
        <taxon>Leptospira</taxon>
    </lineage>
</organism>
<evidence type="ECO:0000313" key="2">
    <source>
        <dbReference type="Proteomes" id="UP000644282"/>
    </source>
</evidence>
<comment type="caution">
    <text evidence="1">The sequence shown here is derived from an EMBL/GenBank/DDBJ whole genome shotgun (WGS) entry which is preliminary data.</text>
</comment>
<accession>A0AA40WAQ6</accession>
<dbReference type="GeneID" id="61144003"/>
<gene>
    <name evidence="1" type="ORF">IQB77_08170</name>
</gene>
<evidence type="ECO:0000313" key="1">
    <source>
        <dbReference type="EMBL" id="MBE8429835.1"/>
    </source>
</evidence>
<name>A0AA40WAQ6_LEPIR</name>
<proteinExistence type="predicted"/>
<dbReference type="EMBL" id="JADDXF010000010">
    <property type="protein sequence ID" value="MBE8429835.1"/>
    <property type="molecule type" value="Genomic_DNA"/>
</dbReference>
<dbReference type="AlphaFoldDB" id="A0AA40WAQ6"/>
<reference evidence="1" key="1">
    <citation type="submission" date="2020-10" db="EMBL/GenBank/DDBJ databases">
        <title>New Zealand Leptospira genomics.</title>
        <authorList>
            <person name="Wilkinson D.A."/>
            <person name="Nisa S."/>
            <person name="Moinet M."/>
            <person name="Benschop J."/>
        </authorList>
    </citation>
    <scope>NUCLEOTIDE SEQUENCE</scope>
    <source>
        <strain evidence="1">ESR8</strain>
    </source>
</reference>
<sequence>MKMLSKMNSKILQKCRTCFGLPLPQTELITSLREVLHFNFLNKLIALFSRIIVAKPHQKQFIFALKYITCSSKAI</sequence>
<dbReference type="RefSeq" id="WP_000783154.1">
    <property type="nucleotide sequence ID" value="NZ_CP186594.1"/>
</dbReference>